<dbReference type="Proteomes" id="UP000095287">
    <property type="component" value="Unplaced"/>
</dbReference>
<keyword evidence="4" id="KW-1185">Reference proteome</keyword>
<dbReference type="PANTHER" id="PTHR22907:SF53">
    <property type="entry name" value="VON WILLEBRAND FACTOR TYPE A DOMAIN PROTEIN"/>
    <property type="match status" value="1"/>
</dbReference>
<feature type="domain" description="ZP" evidence="3">
    <location>
        <begin position="1"/>
        <end position="174"/>
    </location>
</feature>
<dbReference type="Pfam" id="PF25301">
    <property type="entry name" value="CUT_C"/>
    <property type="match status" value="1"/>
</dbReference>
<dbReference type="InterPro" id="IPR057475">
    <property type="entry name" value="CUT_C"/>
</dbReference>
<protein>
    <submittedName>
        <fullName evidence="5">ZP domain-containing protein</fullName>
    </submittedName>
</protein>
<evidence type="ECO:0000313" key="5">
    <source>
        <dbReference type="WBParaSite" id="L893_g31809.t1"/>
    </source>
</evidence>
<evidence type="ECO:0000313" key="4">
    <source>
        <dbReference type="Proteomes" id="UP000095287"/>
    </source>
</evidence>
<organism evidence="4 5">
    <name type="scientific">Steinernema glaseri</name>
    <dbReference type="NCBI Taxonomy" id="37863"/>
    <lineage>
        <taxon>Eukaryota</taxon>
        <taxon>Metazoa</taxon>
        <taxon>Ecdysozoa</taxon>
        <taxon>Nematoda</taxon>
        <taxon>Chromadorea</taxon>
        <taxon>Rhabditida</taxon>
        <taxon>Tylenchina</taxon>
        <taxon>Panagrolaimomorpha</taxon>
        <taxon>Strongyloidoidea</taxon>
        <taxon>Steinernematidae</taxon>
        <taxon>Steinernema</taxon>
    </lineage>
</organism>
<sequence length="192" mass="21277">MTKRASHLLLSSLVLAIVVPLSRGVVVNDLDENSVHDTSVQCSYRLFRGEKEVGSAEAGALQVHLGDRLEHRWECVNLAPLEFLFVHDCVASPKFDQERDRVILDSRGCPVDDFIMGKVRYSADGRVASSEHSAYRFTDDPNVLFKCSISVCRSDAAGCPSSLPVNCSKTYNPRFSKTVDRNSSDIVLSVHF</sequence>
<reference evidence="5" key="1">
    <citation type="submission" date="2016-11" db="UniProtKB">
        <authorList>
            <consortium name="WormBaseParasite"/>
        </authorList>
    </citation>
    <scope>IDENTIFICATION</scope>
</reference>
<accession>A0A1I8A139</accession>
<evidence type="ECO:0000259" key="3">
    <source>
        <dbReference type="PROSITE" id="PS51034"/>
    </source>
</evidence>
<dbReference type="WBParaSite" id="L893_g31809.t1">
    <property type="protein sequence ID" value="L893_g31809.t1"/>
    <property type="gene ID" value="L893_g31809"/>
</dbReference>
<name>A0A1I8A139_9BILA</name>
<proteinExistence type="predicted"/>
<dbReference type="PANTHER" id="PTHR22907">
    <property type="entry name" value="GH04558P"/>
    <property type="match status" value="1"/>
</dbReference>
<dbReference type="InterPro" id="IPR042235">
    <property type="entry name" value="ZP-C_dom"/>
</dbReference>
<dbReference type="PROSITE" id="PS51034">
    <property type="entry name" value="ZP_2"/>
    <property type="match status" value="1"/>
</dbReference>
<dbReference type="Gene3D" id="2.60.40.4100">
    <property type="entry name" value="Zona pellucida, ZP-C domain"/>
    <property type="match status" value="1"/>
</dbReference>
<evidence type="ECO:0000256" key="1">
    <source>
        <dbReference type="ARBA" id="ARBA00022729"/>
    </source>
</evidence>
<evidence type="ECO:0000256" key="2">
    <source>
        <dbReference type="SAM" id="SignalP"/>
    </source>
</evidence>
<feature type="signal peptide" evidence="2">
    <location>
        <begin position="1"/>
        <end position="24"/>
    </location>
</feature>
<dbReference type="AlphaFoldDB" id="A0A1I8A139"/>
<feature type="chain" id="PRO_5009314058" evidence="2">
    <location>
        <begin position="25"/>
        <end position="192"/>
    </location>
</feature>
<dbReference type="InterPro" id="IPR001507">
    <property type="entry name" value="ZP_dom"/>
</dbReference>
<dbReference type="InterPro" id="IPR051962">
    <property type="entry name" value="Cuticlin"/>
</dbReference>
<keyword evidence="1 2" id="KW-0732">Signal</keyword>